<proteinExistence type="predicted"/>
<evidence type="ECO:0000313" key="3">
    <source>
        <dbReference type="EMBL" id="MBB5207662.1"/>
    </source>
</evidence>
<feature type="signal peptide" evidence="1">
    <location>
        <begin position="1"/>
        <end position="20"/>
    </location>
</feature>
<dbReference type="InterPro" id="IPR027843">
    <property type="entry name" value="DUF4440"/>
</dbReference>
<dbReference type="GO" id="GO:0016853">
    <property type="term" value="F:isomerase activity"/>
    <property type="evidence" value="ECO:0007669"/>
    <property type="project" value="UniProtKB-KW"/>
</dbReference>
<keyword evidence="3" id="KW-0413">Isomerase</keyword>
<protein>
    <submittedName>
        <fullName evidence="3">Ketosteroid isomerase-like protein</fullName>
    </submittedName>
</protein>
<dbReference type="AlphaFoldDB" id="A0A7W8D6M1"/>
<comment type="caution">
    <text evidence="3">The sequence shown here is derived from an EMBL/GenBank/DDBJ whole genome shotgun (WGS) entry which is preliminary data.</text>
</comment>
<organism evidence="3 4">
    <name type="scientific">Chiayiivirga flava</name>
    <dbReference type="NCBI Taxonomy" id="659595"/>
    <lineage>
        <taxon>Bacteria</taxon>
        <taxon>Pseudomonadati</taxon>
        <taxon>Pseudomonadota</taxon>
        <taxon>Gammaproteobacteria</taxon>
        <taxon>Lysobacterales</taxon>
        <taxon>Lysobacteraceae</taxon>
        <taxon>Chiayiivirga</taxon>
    </lineage>
</organism>
<dbReference type="Proteomes" id="UP000521199">
    <property type="component" value="Unassembled WGS sequence"/>
</dbReference>
<feature type="chain" id="PRO_5031570522" evidence="1">
    <location>
        <begin position="21"/>
        <end position="146"/>
    </location>
</feature>
<dbReference type="RefSeq" id="WP_183960202.1">
    <property type="nucleotide sequence ID" value="NZ_JACHHP010000002.1"/>
</dbReference>
<dbReference type="SUPFAM" id="SSF54427">
    <property type="entry name" value="NTF2-like"/>
    <property type="match status" value="1"/>
</dbReference>
<evidence type="ECO:0000313" key="4">
    <source>
        <dbReference type="Proteomes" id="UP000521199"/>
    </source>
</evidence>
<accession>A0A7W8D6M1</accession>
<evidence type="ECO:0000256" key="1">
    <source>
        <dbReference type="SAM" id="SignalP"/>
    </source>
</evidence>
<dbReference type="EMBL" id="JACHHP010000002">
    <property type="protein sequence ID" value="MBB5207662.1"/>
    <property type="molecule type" value="Genomic_DNA"/>
</dbReference>
<keyword evidence="1" id="KW-0732">Signal</keyword>
<evidence type="ECO:0000259" key="2">
    <source>
        <dbReference type="Pfam" id="PF14534"/>
    </source>
</evidence>
<gene>
    <name evidence="3" type="ORF">HNQ52_001191</name>
</gene>
<name>A0A7W8D6M1_9GAMM</name>
<dbReference type="Pfam" id="PF14534">
    <property type="entry name" value="DUF4440"/>
    <property type="match status" value="1"/>
</dbReference>
<dbReference type="Gene3D" id="3.10.450.50">
    <property type="match status" value="1"/>
</dbReference>
<reference evidence="3 4" key="1">
    <citation type="submission" date="2020-08" db="EMBL/GenBank/DDBJ databases">
        <title>Genomic Encyclopedia of Type Strains, Phase IV (KMG-IV): sequencing the most valuable type-strain genomes for metagenomic binning, comparative biology and taxonomic classification.</title>
        <authorList>
            <person name="Goeker M."/>
        </authorList>
    </citation>
    <scope>NUCLEOTIDE SEQUENCE [LARGE SCALE GENOMIC DNA]</scope>
    <source>
        <strain evidence="3 4">DSM 24163</strain>
    </source>
</reference>
<feature type="domain" description="DUF4440" evidence="2">
    <location>
        <begin position="27"/>
        <end position="133"/>
    </location>
</feature>
<dbReference type="InterPro" id="IPR032710">
    <property type="entry name" value="NTF2-like_dom_sf"/>
</dbReference>
<keyword evidence="4" id="KW-1185">Reference proteome</keyword>
<sequence>MHRWTMAALLALAVSAPAHAGPDEDAIRGLADRIAQAWREGDAAFLDSVFDARYIHTNTRGLVTDRAFDLDEVRRRDPHFDTYTHSDVDVIVHGDSAIASGRTAVAGRYGDTPFALDLRFTDTFVRRDGVWRLAATHVTPLPAPRR</sequence>